<comment type="caution">
    <text evidence="1">The sequence shown here is derived from an EMBL/GenBank/DDBJ whole genome shotgun (WGS) entry which is preliminary data.</text>
</comment>
<dbReference type="Proteomes" id="UP000680865">
    <property type="component" value="Unassembled WGS sequence"/>
</dbReference>
<organism evidence="1 2">
    <name type="scientific">Winogradskya consettensis</name>
    <dbReference type="NCBI Taxonomy" id="113560"/>
    <lineage>
        <taxon>Bacteria</taxon>
        <taxon>Bacillati</taxon>
        <taxon>Actinomycetota</taxon>
        <taxon>Actinomycetes</taxon>
        <taxon>Micromonosporales</taxon>
        <taxon>Micromonosporaceae</taxon>
        <taxon>Winogradskya</taxon>
    </lineage>
</organism>
<reference evidence="1" key="1">
    <citation type="submission" date="2021-03" db="EMBL/GenBank/DDBJ databases">
        <title>Whole genome shotgun sequence of Actinoplanes consettensis NBRC 14913.</title>
        <authorList>
            <person name="Komaki H."/>
            <person name="Tamura T."/>
        </authorList>
    </citation>
    <scope>NUCLEOTIDE SEQUENCE</scope>
    <source>
        <strain evidence="1">NBRC 14913</strain>
    </source>
</reference>
<dbReference type="AlphaFoldDB" id="A0A919SVY0"/>
<name>A0A919SVY0_9ACTN</name>
<dbReference type="Gene3D" id="3.30.2130.10">
    <property type="entry name" value="VC0802-like"/>
    <property type="match status" value="1"/>
</dbReference>
<dbReference type="EMBL" id="BOQP01000039">
    <property type="protein sequence ID" value="GIM79636.1"/>
    <property type="molecule type" value="Genomic_DNA"/>
</dbReference>
<protein>
    <submittedName>
        <fullName evidence="1">Amino acid-binding protein</fullName>
    </submittedName>
</protein>
<proteinExistence type="predicted"/>
<evidence type="ECO:0000313" key="1">
    <source>
        <dbReference type="EMBL" id="GIM79636.1"/>
    </source>
</evidence>
<keyword evidence="2" id="KW-1185">Reference proteome</keyword>
<accession>A0A919SVY0</accession>
<evidence type="ECO:0000313" key="2">
    <source>
        <dbReference type="Proteomes" id="UP000680865"/>
    </source>
</evidence>
<gene>
    <name evidence="1" type="ORF">Aco04nite_66570</name>
</gene>
<sequence length="104" mass="10459">MVLDDVPGALGEFGRVLGAAGVSLEGGGVFGGVAHFLVEDADRARDALHAAGIGPVSVHDVVSLRLDQELPGSLGIVAARFGEAGLTINTQYSDHAGNLVLVVG</sequence>